<dbReference type="Gene3D" id="3.40.50.720">
    <property type="entry name" value="NAD(P)-binding Rossmann-like Domain"/>
    <property type="match status" value="1"/>
</dbReference>
<dbReference type="EMBL" id="WIXI01000051">
    <property type="protein sequence ID" value="MQY50148.1"/>
    <property type="molecule type" value="Genomic_DNA"/>
</dbReference>
<dbReference type="PRINTS" id="PR00081">
    <property type="entry name" value="GDHRDH"/>
</dbReference>
<sequence length="339" mass="35629">MVTAQHPINSGFSAASTSVDVIAGINLVGKVAIVTGGYAGLGLETARTLALAGARVIVPARDVERAQRTVAEAGGGIEIRPMDLTDPQSIDRFAAHFVQSGLPLHILVNSAGIMAVPTRELDGRGNELQFSTNHLGHFQLTARLWPALVRGGQATGGARVVSVSSLGHRFSPVVFEDINFERRDYEPWSAYGQSKTANILFAVELDRLAQTHGVRAFSLHPGGIVGTGLAKHMTEDMLRKAGAIDENGAPVVDLSRDLKSVPQGAATQIWCAVSPQLEGKGGVFCLDSDIAAVLPEGARGTQPGAGPRLAGVEAYAIDVDAAKRLWTVSEETTGVTFPL</sequence>
<dbReference type="SUPFAM" id="SSF51735">
    <property type="entry name" value="NAD(P)-binding Rossmann-fold domains"/>
    <property type="match status" value="1"/>
</dbReference>
<proteinExistence type="inferred from homology"/>
<evidence type="ECO:0000313" key="5">
    <source>
        <dbReference type="Proteomes" id="UP000435138"/>
    </source>
</evidence>
<dbReference type="InterPro" id="IPR002347">
    <property type="entry name" value="SDR_fam"/>
</dbReference>
<dbReference type="Pfam" id="PF00106">
    <property type="entry name" value="adh_short"/>
    <property type="match status" value="1"/>
</dbReference>
<dbReference type="PANTHER" id="PTHR24320:SF148">
    <property type="entry name" value="NAD(P)-BINDING ROSSMANN-FOLD SUPERFAMILY PROTEIN"/>
    <property type="match status" value="1"/>
</dbReference>
<name>A0A6A8AJS4_9HYPH</name>
<evidence type="ECO:0000256" key="3">
    <source>
        <dbReference type="ARBA" id="ARBA00071493"/>
    </source>
</evidence>
<reference evidence="4 5" key="1">
    <citation type="submission" date="2019-11" db="EMBL/GenBank/DDBJ databases">
        <title>Genome analysis of Rhizobacterium cereale a novel genus and species isolated from maize roots in North Spain.</title>
        <authorList>
            <person name="Menendez E."/>
            <person name="Flores-Felix J.D."/>
            <person name="Ramirez-Bahena M.-H."/>
            <person name="Igual J.M."/>
            <person name="Garcia-Fraile P."/>
            <person name="Peix A."/>
            <person name="Velazquez E."/>
        </authorList>
    </citation>
    <scope>NUCLEOTIDE SEQUENCE [LARGE SCALE GENOMIC DNA]</scope>
    <source>
        <strain evidence="4 5">RZME27</strain>
    </source>
</reference>
<dbReference type="Proteomes" id="UP000435138">
    <property type="component" value="Unassembled WGS sequence"/>
</dbReference>
<evidence type="ECO:0000313" key="4">
    <source>
        <dbReference type="EMBL" id="MQY50148.1"/>
    </source>
</evidence>
<protein>
    <recommendedName>
        <fullName evidence="3">Probable oxidoreductase</fullName>
    </recommendedName>
</protein>
<accession>A0A6A8AJS4</accession>
<dbReference type="PANTHER" id="PTHR24320">
    <property type="entry name" value="RETINOL DEHYDROGENASE"/>
    <property type="match status" value="1"/>
</dbReference>
<comment type="caution">
    <text evidence="4">The sequence shown here is derived from an EMBL/GenBank/DDBJ whole genome shotgun (WGS) entry which is preliminary data.</text>
</comment>
<comment type="similarity">
    <text evidence="1">Belongs to the short-chain dehydrogenases/reductases (SDR) family.</text>
</comment>
<organism evidence="4 5">
    <name type="scientific">Endobacterium cereale</name>
    <dbReference type="NCBI Taxonomy" id="2663029"/>
    <lineage>
        <taxon>Bacteria</taxon>
        <taxon>Pseudomonadati</taxon>
        <taxon>Pseudomonadota</taxon>
        <taxon>Alphaproteobacteria</taxon>
        <taxon>Hyphomicrobiales</taxon>
        <taxon>Rhizobiaceae</taxon>
        <taxon>Endobacterium</taxon>
    </lineage>
</organism>
<keyword evidence="2" id="KW-0560">Oxidoreductase</keyword>
<evidence type="ECO:0000256" key="2">
    <source>
        <dbReference type="ARBA" id="ARBA00023002"/>
    </source>
</evidence>
<gene>
    <name evidence="4" type="ORF">GAO09_29380</name>
</gene>
<dbReference type="InterPro" id="IPR036291">
    <property type="entry name" value="NAD(P)-bd_dom_sf"/>
</dbReference>
<evidence type="ECO:0000256" key="1">
    <source>
        <dbReference type="ARBA" id="ARBA00006484"/>
    </source>
</evidence>
<keyword evidence="5" id="KW-1185">Reference proteome</keyword>
<dbReference type="GO" id="GO:0016491">
    <property type="term" value="F:oxidoreductase activity"/>
    <property type="evidence" value="ECO:0007669"/>
    <property type="project" value="UniProtKB-KW"/>
</dbReference>
<dbReference type="FunFam" id="3.40.50.720:FF:000594">
    <property type="entry name" value="Short-chain oxidoreductase"/>
    <property type="match status" value="1"/>
</dbReference>
<dbReference type="RefSeq" id="WP_153360489.1">
    <property type="nucleotide sequence ID" value="NZ_JAYKOO010000004.1"/>
</dbReference>
<dbReference type="AlphaFoldDB" id="A0A6A8AJS4"/>